<feature type="compositionally biased region" description="Basic and acidic residues" evidence="1">
    <location>
        <begin position="107"/>
        <end position="121"/>
    </location>
</feature>
<proteinExistence type="predicted"/>
<evidence type="ECO:0000256" key="1">
    <source>
        <dbReference type="SAM" id="MobiDB-lite"/>
    </source>
</evidence>
<sequence length="609" mass="68876">MSYGHEKQFEEDIQSNVKKVMQENPSMSALDALSKVEKDMLKNNPFVPPTSGCPINILPNELISHIFFVGMTMEAKWPEEDEMEEQQDLEDELNLRDGWDTDDDEEVPGKFKWKDSGKGTTDDEEEEEEEEEEAPKLPFQVLCSHVCRRWYEVAVDSPLLWTKLDFHLGTSLDMAKIWLERSKGHPLEILIDCTTPEDWVIDDGEEQVDVTDVSESVPSPPSSQSSSAPQNALAPHDNPCLTKAQVSEILDVIIPAVDRWRLFSVNASHYDSIYLILERFSKCSSAQLLEILEMYHNEDCEEFETFSPPELNTRFLPFNGNAPNLKSVAFWGVHIDWDASLSLLNDLRDLEIAFHADDVRPSFQTFSDILAGSPELEALSLCLSGPADKKEDWGTTPIEMTSVKKLTLCHHEPAYIESLLPLLHLPNVIDLLLDYDSNDYTEFTLLLAKPLPGRTKSLLAGLEQLKINCLPSSQNARQLVLEQLLNLKTIILNCTGDEEEFFERLMELKQTPSKAGTSQSVAFCPHLTTLITTGIDGAAMRKFVEARKQGGAPLSKVSMSEEDFLEEKEEKWLREHLVELDFFEPSESEEELVEIDGDDDAMDTDSDLD</sequence>
<feature type="region of interest" description="Disordered" evidence="1">
    <location>
        <begin position="95"/>
        <end position="136"/>
    </location>
</feature>
<dbReference type="EMBL" id="ML769420">
    <property type="protein sequence ID" value="KAE9404063.1"/>
    <property type="molecule type" value="Genomic_DNA"/>
</dbReference>
<feature type="region of interest" description="Disordered" evidence="1">
    <location>
        <begin position="208"/>
        <end position="234"/>
    </location>
</feature>
<feature type="region of interest" description="Disordered" evidence="1">
    <location>
        <begin position="585"/>
        <end position="609"/>
    </location>
</feature>
<organism evidence="3 4">
    <name type="scientific">Gymnopus androsaceus JB14</name>
    <dbReference type="NCBI Taxonomy" id="1447944"/>
    <lineage>
        <taxon>Eukaryota</taxon>
        <taxon>Fungi</taxon>
        <taxon>Dikarya</taxon>
        <taxon>Basidiomycota</taxon>
        <taxon>Agaricomycotina</taxon>
        <taxon>Agaricomycetes</taxon>
        <taxon>Agaricomycetidae</taxon>
        <taxon>Agaricales</taxon>
        <taxon>Marasmiineae</taxon>
        <taxon>Omphalotaceae</taxon>
        <taxon>Gymnopus</taxon>
    </lineage>
</organism>
<dbReference type="SUPFAM" id="SSF81383">
    <property type="entry name" value="F-box domain"/>
    <property type="match status" value="1"/>
</dbReference>
<evidence type="ECO:0000259" key="2">
    <source>
        <dbReference type="Pfam" id="PF12937"/>
    </source>
</evidence>
<evidence type="ECO:0000313" key="4">
    <source>
        <dbReference type="Proteomes" id="UP000799118"/>
    </source>
</evidence>
<dbReference type="InterPro" id="IPR036047">
    <property type="entry name" value="F-box-like_dom_sf"/>
</dbReference>
<feature type="compositionally biased region" description="Low complexity" evidence="1">
    <location>
        <begin position="214"/>
        <end position="229"/>
    </location>
</feature>
<feature type="compositionally biased region" description="Acidic residues" evidence="1">
    <location>
        <begin position="122"/>
        <end position="133"/>
    </location>
</feature>
<name>A0A6A4I269_9AGAR</name>
<protein>
    <recommendedName>
        <fullName evidence="2">F-box domain-containing protein</fullName>
    </recommendedName>
</protein>
<dbReference type="Pfam" id="PF12937">
    <property type="entry name" value="F-box-like"/>
    <property type="match status" value="1"/>
</dbReference>
<feature type="domain" description="F-box" evidence="2">
    <location>
        <begin position="143"/>
        <end position="166"/>
    </location>
</feature>
<evidence type="ECO:0000313" key="3">
    <source>
        <dbReference type="EMBL" id="KAE9404063.1"/>
    </source>
</evidence>
<dbReference type="InterPro" id="IPR001810">
    <property type="entry name" value="F-box_dom"/>
</dbReference>
<gene>
    <name evidence="3" type="ORF">BT96DRAFT_955791</name>
</gene>
<dbReference type="Gene3D" id="1.20.1280.50">
    <property type="match status" value="1"/>
</dbReference>
<reference evidence="3" key="1">
    <citation type="journal article" date="2019" name="Environ. Microbiol.">
        <title>Fungal ecological strategies reflected in gene transcription - a case study of two litter decomposers.</title>
        <authorList>
            <person name="Barbi F."/>
            <person name="Kohler A."/>
            <person name="Barry K."/>
            <person name="Baskaran P."/>
            <person name="Daum C."/>
            <person name="Fauchery L."/>
            <person name="Ihrmark K."/>
            <person name="Kuo A."/>
            <person name="LaButti K."/>
            <person name="Lipzen A."/>
            <person name="Morin E."/>
            <person name="Grigoriev I.V."/>
            <person name="Henrissat B."/>
            <person name="Lindahl B."/>
            <person name="Martin F."/>
        </authorList>
    </citation>
    <scope>NUCLEOTIDE SEQUENCE</scope>
    <source>
        <strain evidence="3">JB14</strain>
    </source>
</reference>
<dbReference type="Proteomes" id="UP000799118">
    <property type="component" value="Unassembled WGS sequence"/>
</dbReference>
<accession>A0A6A4I269</accession>
<dbReference type="OrthoDB" id="3341212at2759"/>
<dbReference type="AlphaFoldDB" id="A0A6A4I269"/>
<keyword evidence="4" id="KW-1185">Reference proteome</keyword>